<evidence type="ECO:0000256" key="3">
    <source>
        <dbReference type="SAM" id="MobiDB-lite"/>
    </source>
</evidence>
<feature type="domain" description="Ribonuclease H2 subunit B wHTH" evidence="4">
    <location>
        <begin position="113"/>
        <end position="201"/>
    </location>
</feature>
<dbReference type="InterPro" id="IPR019024">
    <property type="entry name" value="RNase_H2_suB_wHTH"/>
</dbReference>
<dbReference type="PANTHER" id="PTHR13383">
    <property type="entry name" value="RIBONUCLEASE H2 SUBUNIT B"/>
    <property type="match status" value="1"/>
</dbReference>
<feature type="compositionally biased region" description="Polar residues" evidence="3">
    <location>
        <begin position="1"/>
        <end position="14"/>
    </location>
</feature>
<dbReference type="STRING" id="2018661.A0A2A2LWH7"/>
<reference evidence="5 6" key="1">
    <citation type="journal article" date="2017" name="Curr. Biol.">
        <title>Genome architecture and evolution of a unichromosomal asexual nematode.</title>
        <authorList>
            <person name="Fradin H."/>
            <person name="Zegar C."/>
            <person name="Gutwein M."/>
            <person name="Lucas J."/>
            <person name="Kovtun M."/>
            <person name="Corcoran D."/>
            <person name="Baugh L.R."/>
            <person name="Kiontke K."/>
            <person name="Gunsalus K."/>
            <person name="Fitch D.H."/>
            <person name="Piano F."/>
        </authorList>
    </citation>
    <scope>NUCLEOTIDE SEQUENCE [LARGE SCALE GENOMIC DNA]</scope>
    <source>
        <strain evidence="5">PF1309</strain>
    </source>
</reference>
<accession>A0A2A2LWH7</accession>
<dbReference type="InterPro" id="IPR040456">
    <property type="entry name" value="RNase_H2_suB"/>
</dbReference>
<comment type="similarity">
    <text evidence="1">Belongs to the RNase H2 subunit B family.</text>
</comment>
<gene>
    <name evidence="5" type="ORF">WR25_25174</name>
</gene>
<organism evidence="5 6">
    <name type="scientific">Diploscapter pachys</name>
    <dbReference type="NCBI Taxonomy" id="2018661"/>
    <lineage>
        <taxon>Eukaryota</taxon>
        <taxon>Metazoa</taxon>
        <taxon>Ecdysozoa</taxon>
        <taxon>Nematoda</taxon>
        <taxon>Chromadorea</taxon>
        <taxon>Rhabditida</taxon>
        <taxon>Rhabditina</taxon>
        <taxon>Rhabditomorpha</taxon>
        <taxon>Rhabditoidea</taxon>
        <taxon>Rhabditidae</taxon>
        <taxon>Diploscapter</taxon>
    </lineage>
</organism>
<dbReference type="GO" id="GO:0006401">
    <property type="term" value="P:RNA catabolic process"/>
    <property type="evidence" value="ECO:0007669"/>
    <property type="project" value="TreeGrafter"/>
</dbReference>
<dbReference type="GO" id="GO:0032299">
    <property type="term" value="C:ribonuclease H2 complex"/>
    <property type="evidence" value="ECO:0007669"/>
    <property type="project" value="InterPro"/>
</dbReference>
<dbReference type="PANTHER" id="PTHR13383:SF11">
    <property type="entry name" value="RIBONUCLEASE H2 SUBUNIT B"/>
    <property type="match status" value="1"/>
</dbReference>
<dbReference type="Proteomes" id="UP000218231">
    <property type="component" value="Unassembled WGS sequence"/>
</dbReference>
<dbReference type="GO" id="GO:0005654">
    <property type="term" value="C:nucleoplasm"/>
    <property type="evidence" value="ECO:0007669"/>
    <property type="project" value="TreeGrafter"/>
</dbReference>
<evidence type="ECO:0000256" key="2">
    <source>
        <dbReference type="ARBA" id="ARBA00011277"/>
    </source>
</evidence>
<dbReference type="Gene3D" id="1.10.20.120">
    <property type="match status" value="1"/>
</dbReference>
<feature type="region of interest" description="Disordered" evidence="3">
    <location>
        <begin position="1"/>
        <end position="34"/>
    </location>
</feature>
<comment type="caution">
    <text evidence="5">The sequence shown here is derived from an EMBL/GenBank/DDBJ whole genome shotgun (WGS) entry which is preliminary data.</text>
</comment>
<sequence>MPRLTRNSSRSTNGERSDEEQENASLSVSKKGPPNREMAYERKFIVVKEGTLTNSCLYKIRHPKSGAAVLLRLSEENCDEVLNVGEKMRSWFYGNSLIEDGKLKLVIPIHPLFIALPYLLKNQDKFLELDEILTDEEQPAIGLLEKNKQLLKTIEKVADVKNVCDSRVYRYNSQLAMQWIQTRFERIKLCLQEEAALHKAILDSPDVLNRYTFGVLSDYLSAEMTASAKQFLDITDIKCEETVDMNMYGKRKTDEDELSKEQPAKARQSILFTIYHKSC</sequence>
<dbReference type="EMBL" id="LIAE01006382">
    <property type="protein sequence ID" value="PAV90347.1"/>
    <property type="molecule type" value="Genomic_DNA"/>
</dbReference>
<name>A0A2A2LWH7_9BILA</name>
<evidence type="ECO:0000313" key="6">
    <source>
        <dbReference type="Proteomes" id="UP000218231"/>
    </source>
</evidence>
<comment type="subunit">
    <text evidence="2">The RNase H2 complex is a heterotrimer composed of the catalytic subunit RNASEH2A and the non-catalytic subunits RNASEH2B and RNASEH2C.</text>
</comment>
<dbReference type="OrthoDB" id="5848737at2759"/>
<evidence type="ECO:0000313" key="5">
    <source>
        <dbReference type="EMBL" id="PAV90347.1"/>
    </source>
</evidence>
<proteinExistence type="inferred from homology"/>
<evidence type="ECO:0000259" key="4">
    <source>
        <dbReference type="Pfam" id="PF09468"/>
    </source>
</evidence>
<dbReference type="AlphaFoldDB" id="A0A2A2LWH7"/>
<evidence type="ECO:0000256" key="1">
    <source>
        <dbReference type="ARBA" id="ARBA00009823"/>
    </source>
</evidence>
<dbReference type="Gene3D" id="2.20.25.530">
    <property type="match status" value="1"/>
</dbReference>
<keyword evidence="6" id="KW-1185">Reference proteome</keyword>
<dbReference type="Pfam" id="PF09468">
    <property type="entry name" value="RNase_H2-Ydr279"/>
    <property type="match status" value="1"/>
</dbReference>
<protein>
    <recommendedName>
        <fullName evidence="4">Ribonuclease H2 subunit B wHTH domain-containing protein</fullName>
    </recommendedName>
</protein>